<feature type="site" description="Transition state stabilizer" evidence="8">
    <location>
        <position position="147"/>
    </location>
</feature>
<dbReference type="GO" id="GO:0006281">
    <property type="term" value="P:DNA repair"/>
    <property type="evidence" value="ECO:0007669"/>
    <property type="project" value="InterPro"/>
</dbReference>
<comment type="caution">
    <text evidence="10">The sequence shown here is derived from an EMBL/GenBank/DDBJ whole genome shotgun (WGS) entry which is preliminary data.</text>
</comment>
<dbReference type="Gene3D" id="3.60.10.10">
    <property type="entry name" value="Endonuclease/exonuclease/phosphatase"/>
    <property type="match status" value="1"/>
</dbReference>
<keyword evidence="5 7" id="KW-0460">Magnesium</keyword>
<dbReference type="GO" id="GO:0004519">
    <property type="term" value="F:endonuclease activity"/>
    <property type="evidence" value="ECO:0007669"/>
    <property type="project" value="InterPro"/>
</dbReference>
<comment type="cofactor">
    <cofactor evidence="1">
        <name>Mn(2+)</name>
        <dbReference type="ChEBI" id="CHEBI:29035"/>
    </cofactor>
</comment>
<feature type="domain" description="Endonuclease/exonuclease/phosphatase" evidence="9">
    <location>
        <begin position="4"/>
        <end position="246"/>
    </location>
</feature>
<evidence type="ECO:0000256" key="7">
    <source>
        <dbReference type="PIRSR" id="PIRSR604808-2"/>
    </source>
</evidence>
<protein>
    <submittedName>
        <fullName evidence="10">Exodeoxyribonuclease III</fullName>
    </submittedName>
</protein>
<keyword evidence="4" id="KW-0378">Hydrolase</keyword>
<dbReference type="InterPro" id="IPR037493">
    <property type="entry name" value="ExoIII-like"/>
</dbReference>
<keyword evidence="3 7" id="KW-0479">Metal-binding</keyword>
<feature type="site" description="Important for catalytic activity" evidence="8">
    <location>
        <position position="216"/>
    </location>
</feature>
<accession>A0A2W4R1A9</accession>
<dbReference type="PANTHER" id="PTHR43250">
    <property type="entry name" value="EXODEOXYRIBONUCLEASE III"/>
    <property type="match status" value="1"/>
</dbReference>
<keyword evidence="7" id="KW-0464">Manganese</keyword>
<dbReference type="Proteomes" id="UP000249396">
    <property type="component" value="Unassembled WGS sequence"/>
</dbReference>
<evidence type="ECO:0000313" key="10">
    <source>
        <dbReference type="EMBL" id="PZN76916.1"/>
    </source>
</evidence>
<dbReference type="AlphaFoldDB" id="A0A2W4R1A9"/>
<evidence type="ECO:0000256" key="3">
    <source>
        <dbReference type="ARBA" id="ARBA00022723"/>
    </source>
</evidence>
<feature type="binding site" evidence="7">
    <location>
        <position position="34"/>
    </location>
    <ligand>
        <name>Mg(2+)</name>
        <dbReference type="ChEBI" id="CHEBI:18420"/>
        <label>1</label>
    </ligand>
</feature>
<dbReference type="CDD" id="cd09086">
    <property type="entry name" value="ExoIII-like_AP-endo"/>
    <property type="match status" value="1"/>
</dbReference>
<evidence type="ECO:0000256" key="6">
    <source>
        <dbReference type="PIRSR" id="PIRSR604808-1"/>
    </source>
</evidence>
<dbReference type="NCBIfam" id="TIGR00633">
    <property type="entry name" value="xth"/>
    <property type="match status" value="1"/>
</dbReference>
<dbReference type="GO" id="GO:0008311">
    <property type="term" value="F:double-stranded DNA 3'-5' DNA exonuclease activity"/>
    <property type="evidence" value="ECO:0007669"/>
    <property type="project" value="InterPro"/>
</dbReference>
<evidence type="ECO:0000259" key="9">
    <source>
        <dbReference type="Pfam" id="PF03372"/>
    </source>
</evidence>
<feature type="site" description="Interaction with DNA substrate" evidence="8">
    <location>
        <position position="246"/>
    </location>
</feature>
<feature type="active site" evidence="6">
    <location>
        <position position="104"/>
    </location>
</feature>
<feature type="binding site" evidence="7">
    <location>
        <position position="246"/>
    </location>
    <ligand>
        <name>Mg(2+)</name>
        <dbReference type="ChEBI" id="CHEBI:18420"/>
        <label>1</label>
    </ligand>
</feature>
<comment type="cofactor">
    <cofactor evidence="7">
        <name>Mg(2+)</name>
        <dbReference type="ChEBI" id="CHEBI:18420"/>
    </cofactor>
    <cofactor evidence="7">
        <name>Mn(2+)</name>
        <dbReference type="ChEBI" id="CHEBI:29035"/>
    </cofactor>
    <text evidence="7">Probably binds two magnesium or manganese ions per subunit.</text>
</comment>
<evidence type="ECO:0000313" key="11">
    <source>
        <dbReference type="Proteomes" id="UP000249396"/>
    </source>
</evidence>
<dbReference type="PANTHER" id="PTHR43250:SF2">
    <property type="entry name" value="EXODEOXYRIBONUCLEASE III"/>
    <property type="match status" value="1"/>
</dbReference>
<sequence length="285" mass="31892">MKIATWNVNSLRVRLPHVLAWLAKEQPSVLAVQETKTVDADFPAAALLEAGYHSVFSGQKTYNGVALLSNCPMGDVITDLPNLQDPQRRILAGTFGDVRVIDLYVPNGSEMGSDKYAYKLDWLAKVQAFIADELTRHPRLVVLGDFNIAPEDRDVYDPEAWRDKILCSVAERDAFQGWLALGLSDAFRLFEQEESSFSWWDYRAAGFRRNLGLRIDHILVSPALRDECRSCRIDKEPRKLERPSDHTPVIAEFFNPPPTRAAPASPPNSGWLSSAAGGWLGLPCR</sequence>
<name>A0A2W4R1A9_9GAMM</name>
<proteinExistence type="inferred from homology"/>
<feature type="binding site" evidence="7">
    <location>
        <position position="145"/>
    </location>
    <ligand>
        <name>Mg(2+)</name>
        <dbReference type="ChEBI" id="CHEBI:18420"/>
        <label>1</label>
    </ligand>
</feature>
<dbReference type="GO" id="GO:0003677">
    <property type="term" value="F:DNA binding"/>
    <property type="evidence" value="ECO:0007669"/>
    <property type="project" value="InterPro"/>
</dbReference>
<dbReference type="InterPro" id="IPR005135">
    <property type="entry name" value="Endo/exonuclease/phosphatase"/>
</dbReference>
<dbReference type="GO" id="GO:0046872">
    <property type="term" value="F:metal ion binding"/>
    <property type="evidence" value="ECO:0007669"/>
    <property type="project" value="UniProtKB-KW"/>
</dbReference>
<feature type="binding site" evidence="7">
    <location>
        <position position="147"/>
    </location>
    <ligand>
        <name>Mg(2+)</name>
        <dbReference type="ChEBI" id="CHEBI:18420"/>
        <label>1</label>
    </ligand>
</feature>
<dbReference type="PROSITE" id="PS51435">
    <property type="entry name" value="AP_NUCLEASE_F1_4"/>
    <property type="match status" value="1"/>
</dbReference>
<evidence type="ECO:0000256" key="4">
    <source>
        <dbReference type="ARBA" id="ARBA00022801"/>
    </source>
</evidence>
<dbReference type="InterPro" id="IPR020848">
    <property type="entry name" value="AP_endonuclease_F1_CS"/>
</dbReference>
<dbReference type="SUPFAM" id="SSF56219">
    <property type="entry name" value="DNase I-like"/>
    <property type="match status" value="1"/>
</dbReference>
<feature type="active site" description="Proton acceptor" evidence="6">
    <location>
        <position position="246"/>
    </location>
</feature>
<dbReference type="NCBIfam" id="TIGR00195">
    <property type="entry name" value="exoDNase_III"/>
    <property type="match status" value="1"/>
</dbReference>
<organism evidence="10 11">
    <name type="scientific">Candidatus Methylumidiphilus alinenensis</name>
    <dbReference type="NCBI Taxonomy" id="2202197"/>
    <lineage>
        <taxon>Bacteria</taxon>
        <taxon>Pseudomonadati</taxon>
        <taxon>Pseudomonadota</taxon>
        <taxon>Gammaproteobacteria</taxon>
        <taxon>Methylococcales</taxon>
        <taxon>Candidatus Methylumidiphilus</taxon>
    </lineage>
</organism>
<evidence type="ECO:0000256" key="2">
    <source>
        <dbReference type="ARBA" id="ARBA00007092"/>
    </source>
</evidence>
<dbReference type="EMBL" id="QJPH01000348">
    <property type="protein sequence ID" value="PZN76916.1"/>
    <property type="molecule type" value="Genomic_DNA"/>
</dbReference>
<feature type="binding site" evidence="7">
    <location>
        <position position="7"/>
    </location>
    <ligand>
        <name>Mg(2+)</name>
        <dbReference type="ChEBI" id="CHEBI:18420"/>
        <label>1</label>
    </ligand>
</feature>
<comment type="similarity">
    <text evidence="2">Belongs to the DNA repair enzymes AP/ExoA family.</text>
</comment>
<gene>
    <name evidence="10" type="primary">xth</name>
    <name evidence="10" type="ORF">DM484_15645</name>
</gene>
<reference evidence="10 11" key="1">
    <citation type="journal article" date="2018" name="Aquat. Microb. Ecol.">
        <title>Gammaproteobacterial methanotrophs dominate.</title>
        <authorList>
            <person name="Rissanen A.J."/>
            <person name="Saarenheimo J."/>
            <person name="Tiirola M."/>
            <person name="Peura S."/>
            <person name="Aalto S.L."/>
            <person name="Karvinen A."/>
            <person name="Nykanen H."/>
        </authorList>
    </citation>
    <scope>NUCLEOTIDE SEQUENCE [LARGE SCALE GENOMIC DNA]</scope>
    <source>
        <strain evidence="10">AMbin10</strain>
    </source>
</reference>
<dbReference type="Pfam" id="PF03372">
    <property type="entry name" value="Exo_endo_phos"/>
    <property type="match status" value="1"/>
</dbReference>
<feature type="active site" description="Proton donor/acceptor" evidence="6">
    <location>
        <position position="145"/>
    </location>
</feature>
<evidence type="ECO:0000256" key="5">
    <source>
        <dbReference type="ARBA" id="ARBA00022842"/>
    </source>
</evidence>
<dbReference type="PROSITE" id="PS00728">
    <property type="entry name" value="AP_NUCLEASE_F1_3"/>
    <property type="match status" value="1"/>
</dbReference>
<feature type="binding site" evidence="7">
    <location>
        <position position="245"/>
    </location>
    <ligand>
        <name>Mg(2+)</name>
        <dbReference type="ChEBI" id="CHEBI:18420"/>
        <label>1</label>
    </ligand>
</feature>
<evidence type="ECO:0000256" key="1">
    <source>
        <dbReference type="ARBA" id="ARBA00001936"/>
    </source>
</evidence>
<evidence type="ECO:0000256" key="8">
    <source>
        <dbReference type="PIRSR" id="PIRSR604808-3"/>
    </source>
</evidence>
<dbReference type="InterPro" id="IPR004808">
    <property type="entry name" value="AP_endonuc_1"/>
</dbReference>
<dbReference type="InterPro" id="IPR036691">
    <property type="entry name" value="Endo/exonu/phosph_ase_sf"/>
</dbReference>